<dbReference type="Pfam" id="PF01774">
    <property type="entry name" value="UreD"/>
    <property type="match status" value="1"/>
</dbReference>
<dbReference type="HAMAP" id="MF_01384">
    <property type="entry name" value="UreD"/>
    <property type="match status" value="1"/>
</dbReference>
<sequence>MNAILPKISTLPAKPAPTREWLAGIDLLLAKRYQRTALMSSKHFGPLRVQRPFYPEPDGCCHIYLLHPPGGLVIGDNLHIGASLQQGAQALITTPSAGKLYGAKGASEKQGQQVEFNLAADSCLEWLPQETIIFDGANGSLSTKVNLTGNAQYFGWDIIRLGRVASGEPFNTGTCEQRLQLWRDGLPLFIEKTKFEASSNMHREKWGLQNANTCATLTATLQLTRDRIDEMLEALAQLGVTNAGEWGLTQKESLFIARYLGNSITDCRKGFEFIWQQTRMAFNSKQAEVPRIWRT</sequence>
<evidence type="ECO:0000256" key="1">
    <source>
        <dbReference type="ARBA" id="ARBA00007177"/>
    </source>
</evidence>
<organism evidence="5 6">
    <name type="scientific">Saccharophagus degradans</name>
    <dbReference type="NCBI Taxonomy" id="86304"/>
    <lineage>
        <taxon>Bacteria</taxon>
        <taxon>Pseudomonadati</taxon>
        <taxon>Pseudomonadota</taxon>
        <taxon>Gammaproteobacteria</taxon>
        <taxon>Cellvibrionales</taxon>
        <taxon>Cellvibrionaceae</taxon>
        <taxon>Saccharophagus</taxon>
    </lineage>
</organism>
<dbReference type="RefSeq" id="WP_303492993.1">
    <property type="nucleotide sequence ID" value="NZ_JAUOPB010000009.1"/>
</dbReference>
<keyword evidence="4" id="KW-0963">Cytoplasm</keyword>
<reference evidence="5" key="1">
    <citation type="submission" date="2023-07" db="EMBL/GenBank/DDBJ databases">
        <title>Genome content predicts the carbon catabolic preferences of heterotrophic bacteria.</title>
        <authorList>
            <person name="Gralka M."/>
        </authorList>
    </citation>
    <scope>NUCLEOTIDE SEQUENCE</scope>
    <source>
        <strain evidence="5">I3M17_2</strain>
    </source>
</reference>
<protein>
    <recommendedName>
        <fullName evidence="4">Urease accessory protein UreD</fullName>
    </recommendedName>
</protein>
<dbReference type="Proteomes" id="UP001169760">
    <property type="component" value="Unassembled WGS sequence"/>
</dbReference>
<accession>A0AAW7X6S8</accession>
<dbReference type="InterPro" id="IPR002669">
    <property type="entry name" value="UreD"/>
</dbReference>
<evidence type="ECO:0000313" key="5">
    <source>
        <dbReference type="EMBL" id="MDO6423287.1"/>
    </source>
</evidence>
<proteinExistence type="inferred from homology"/>
<evidence type="ECO:0000256" key="4">
    <source>
        <dbReference type="HAMAP-Rule" id="MF_01384"/>
    </source>
</evidence>
<dbReference type="PANTHER" id="PTHR33643:SF1">
    <property type="entry name" value="UREASE ACCESSORY PROTEIN D"/>
    <property type="match status" value="1"/>
</dbReference>
<keyword evidence="2 4" id="KW-0996">Nickel insertion</keyword>
<evidence type="ECO:0000313" key="6">
    <source>
        <dbReference type="Proteomes" id="UP001169760"/>
    </source>
</evidence>
<gene>
    <name evidence="4" type="primary">ureD</name>
    <name evidence="5" type="ORF">Q4521_12470</name>
</gene>
<dbReference type="AlphaFoldDB" id="A0AAW7X6S8"/>
<dbReference type="GO" id="GO:0005737">
    <property type="term" value="C:cytoplasm"/>
    <property type="evidence" value="ECO:0007669"/>
    <property type="project" value="UniProtKB-SubCell"/>
</dbReference>
<comment type="function">
    <text evidence="4">Required for maturation of urease via the functional incorporation of the urease nickel metallocenter.</text>
</comment>
<dbReference type="GO" id="GO:0016151">
    <property type="term" value="F:nickel cation binding"/>
    <property type="evidence" value="ECO:0007669"/>
    <property type="project" value="UniProtKB-UniRule"/>
</dbReference>
<comment type="subcellular location">
    <subcellularLocation>
        <location evidence="4">Cytoplasm</location>
    </subcellularLocation>
</comment>
<keyword evidence="3 4" id="KW-0143">Chaperone</keyword>
<name>A0AAW7X6S8_9GAMM</name>
<comment type="similarity">
    <text evidence="1 4">Belongs to the UreD family.</text>
</comment>
<dbReference type="EMBL" id="JAUOPB010000009">
    <property type="protein sequence ID" value="MDO6423287.1"/>
    <property type="molecule type" value="Genomic_DNA"/>
</dbReference>
<comment type="caution">
    <text evidence="5">The sequence shown here is derived from an EMBL/GenBank/DDBJ whole genome shotgun (WGS) entry which is preliminary data.</text>
</comment>
<evidence type="ECO:0000256" key="3">
    <source>
        <dbReference type="ARBA" id="ARBA00023186"/>
    </source>
</evidence>
<dbReference type="PANTHER" id="PTHR33643">
    <property type="entry name" value="UREASE ACCESSORY PROTEIN D"/>
    <property type="match status" value="1"/>
</dbReference>
<evidence type="ECO:0000256" key="2">
    <source>
        <dbReference type="ARBA" id="ARBA00022988"/>
    </source>
</evidence>
<comment type="subunit">
    <text evidence="4">UreD, UreF and UreG form a complex that acts as a GTP-hydrolysis-dependent molecular chaperone, activating the urease apoprotein by helping to assemble the nickel containing metallocenter of UreC. The UreE protein probably delivers the nickel.</text>
</comment>